<dbReference type="OrthoDB" id="289228at2759"/>
<keyword evidence="4" id="KW-1185">Reference proteome</keyword>
<evidence type="ECO:0000256" key="1">
    <source>
        <dbReference type="SAM" id="MobiDB-lite"/>
    </source>
</evidence>
<evidence type="ECO:0000313" key="4">
    <source>
        <dbReference type="Proteomes" id="UP000355283"/>
    </source>
</evidence>
<gene>
    <name evidence="3" type="ORF">NSK_003763</name>
</gene>
<feature type="region of interest" description="Disordered" evidence="1">
    <location>
        <begin position="507"/>
        <end position="528"/>
    </location>
</feature>
<dbReference type="PANTHER" id="PTHR23354">
    <property type="entry name" value="NUCLEOLAR PROTEIN 7/ESTROGEN RECEPTOR COACTIVATOR-RELATED"/>
    <property type="match status" value="1"/>
</dbReference>
<evidence type="ECO:0000313" key="3">
    <source>
        <dbReference type="EMBL" id="TFJ84731.1"/>
    </source>
</evidence>
<feature type="compositionally biased region" description="Pro residues" evidence="1">
    <location>
        <begin position="219"/>
        <end position="228"/>
    </location>
</feature>
<sequence>MGATASAPTASGGDTPVHHMGHLFQGFGHREIPVNTGPFTDAEYAHLKQVFARYARGGGEGKKKQAGRMGMEGFVALFEVRSEKKFAPALYAVFKDMAVTAAALASALGEEGGGGSVAEEKEEDGLGFEDFFRGVCACSRASDRSVLQVVYRVMCRLEPPGAAGGKEEALCPYTGLKEVIRLAYQCHQLATQPLSSSSSSMSSATTSAASSSSSLASAPPSPPSPTPPVDLSFDTSLFSHPYIRDHDIPPALPSFLPPSLPSSNPSSTSLSSEFALSEEEEPPLPFDEFYAWATDCFPLLYQPFAAFFYASLFLRGPSPTAFALPPSLRLALPRLLAPSSLLTAPQSVFGLALASPSLQGAWTRLYTSDENGLSFNRICHHILGYRGPTVLLVRDTTGAVFGFFTTEAWRESNGFFGSSDCFLFRLCPSFIESRPKAGRGGLDGGREGGGARHFMYLNLKGFSLPHGLGVGGSVDTGFRLWIPESLEGCVAGDRDASFAWGPLAGKAGGGRREGGGVRDGRAGGVGGGGEEAIEAACNAQGEARQMMADNIARARRVDKSKFVDNDFDKEFLLGKTFGQGKRERRGRD</sequence>
<dbReference type="PROSITE" id="PS51886">
    <property type="entry name" value="TLDC"/>
    <property type="match status" value="1"/>
</dbReference>
<dbReference type="Proteomes" id="UP000355283">
    <property type="component" value="Unassembled WGS sequence"/>
</dbReference>
<dbReference type="EMBL" id="SDOX01000017">
    <property type="protein sequence ID" value="TFJ84731.1"/>
    <property type="molecule type" value="Genomic_DNA"/>
</dbReference>
<evidence type="ECO:0000259" key="2">
    <source>
        <dbReference type="PROSITE" id="PS51886"/>
    </source>
</evidence>
<dbReference type="SMART" id="SM00584">
    <property type="entry name" value="TLDc"/>
    <property type="match status" value="1"/>
</dbReference>
<dbReference type="PANTHER" id="PTHR23354:SF108">
    <property type="entry name" value="RE10231P"/>
    <property type="match status" value="1"/>
</dbReference>
<dbReference type="Pfam" id="PF07534">
    <property type="entry name" value="TLD"/>
    <property type="match status" value="1"/>
</dbReference>
<feature type="region of interest" description="Disordered" evidence="1">
    <location>
        <begin position="194"/>
        <end position="230"/>
    </location>
</feature>
<dbReference type="AlphaFoldDB" id="A0A4D9CZC0"/>
<organism evidence="3 4">
    <name type="scientific">Nannochloropsis salina CCMP1776</name>
    <dbReference type="NCBI Taxonomy" id="1027361"/>
    <lineage>
        <taxon>Eukaryota</taxon>
        <taxon>Sar</taxon>
        <taxon>Stramenopiles</taxon>
        <taxon>Ochrophyta</taxon>
        <taxon>Eustigmatophyceae</taxon>
        <taxon>Eustigmatales</taxon>
        <taxon>Monodopsidaceae</taxon>
        <taxon>Microchloropsis</taxon>
        <taxon>Microchloropsis salina</taxon>
    </lineage>
</organism>
<reference evidence="3 4" key="1">
    <citation type="submission" date="2019-01" db="EMBL/GenBank/DDBJ databases">
        <title>Nuclear Genome Assembly of the Microalgal Biofuel strain Nannochloropsis salina CCMP1776.</title>
        <authorList>
            <person name="Hovde B."/>
        </authorList>
    </citation>
    <scope>NUCLEOTIDE SEQUENCE [LARGE SCALE GENOMIC DNA]</scope>
    <source>
        <strain evidence="3 4">CCMP1776</strain>
    </source>
</reference>
<comment type="caution">
    <text evidence="3">The sequence shown here is derived from an EMBL/GenBank/DDBJ whole genome shotgun (WGS) entry which is preliminary data.</text>
</comment>
<name>A0A4D9CZC0_9STRA</name>
<dbReference type="InterPro" id="IPR006571">
    <property type="entry name" value="TLDc_dom"/>
</dbReference>
<accession>A0A4D9CZC0</accession>
<protein>
    <recommendedName>
        <fullName evidence="2">TLDc domain-containing protein</fullName>
    </recommendedName>
</protein>
<feature type="compositionally biased region" description="Basic and acidic residues" evidence="1">
    <location>
        <begin position="510"/>
        <end position="521"/>
    </location>
</feature>
<feature type="compositionally biased region" description="Low complexity" evidence="1">
    <location>
        <begin position="194"/>
        <end position="218"/>
    </location>
</feature>
<proteinExistence type="predicted"/>
<feature type="domain" description="TLDc" evidence="2">
    <location>
        <begin position="335"/>
        <end position="503"/>
    </location>
</feature>